<dbReference type="EMBL" id="CP061539">
    <property type="protein sequence ID" value="QNV38852.1"/>
    <property type="molecule type" value="Genomic_DNA"/>
</dbReference>
<evidence type="ECO:0000259" key="2">
    <source>
        <dbReference type="Pfam" id="PF14067"/>
    </source>
</evidence>
<keyword evidence="1" id="KW-0472">Membrane</keyword>
<dbReference type="InterPro" id="IPR025902">
    <property type="entry name" value="LssY-like-C_dom"/>
</dbReference>
<feature type="transmembrane region" description="Helical" evidence="1">
    <location>
        <begin position="377"/>
        <end position="396"/>
    </location>
</feature>
<reference evidence="3 4" key="1">
    <citation type="submission" date="2020-09" db="EMBL/GenBank/DDBJ databases">
        <title>Investigation of environmental microbes.</title>
        <authorList>
            <person name="Ou Y."/>
            <person name="Kang Q."/>
        </authorList>
    </citation>
    <scope>NUCLEOTIDE SEQUENCE [LARGE SCALE GENOMIC DNA]</scope>
    <source>
        <strain evidence="3 4">KJZ-14</strain>
    </source>
</reference>
<keyword evidence="4" id="KW-1185">Reference proteome</keyword>
<feature type="transmembrane region" description="Helical" evidence="1">
    <location>
        <begin position="405"/>
        <end position="422"/>
    </location>
</feature>
<evidence type="ECO:0000313" key="3">
    <source>
        <dbReference type="EMBL" id="QNV38852.1"/>
    </source>
</evidence>
<organism evidence="3 4">
    <name type="scientific">Rothia terrae</name>
    <dbReference type="NCBI Taxonomy" id="396015"/>
    <lineage>
        <taxon>Bacteria</taxon>
        <taxon>Bacillati</taxon>
        <taxon>Actinomycetota</taxon>
        <taxon>Actinomycetes</taxon>
        <taxon>Micrococcales</taxon>
        <taxon>Micrococcaceae</taxon>
        <taxon>Rothia</taxon>
    </lineage>
</organism>
<keyword evidence="1" id="KW-0812">Transmembrane</keyword>
<feature type="transmembrane region" description="Helical" evidence="1">
    <location>
        <begin position="318"/>
        <end position="338"/>
    </location>
</feature>
<feature type="transmembrane region" description="Helical" evidence="1">
    <location>
        <begin position="428"/>
        <end position="446"/>
    </location>
</feature>
<evidence type="ECO:0000313" key="4">
    <source>
        <dbReference type="Proteomes" id="UP000516404"/>
    </source>
</evidence>
<dbReference type="Pfam" id="PF14067">
    <property type="entry name" value="LssY_C"/>
    <property type="match status" value="1"/>
</dbReference>
<dbReference type="Proteomes" id="UP000516404">
    <property type="component" value="Chromosome"/>
</dbReference>
<proteinExistence type="predicted"/>
<feature type="transmembrane region" description="Helical" evidence="1">
    <location>
        <begin position="38"/>
        <end position="59"/>
    </location>
</feature>
<evidence type="ECO:0000256" key="1">
    <source>
        <dbReference type="SAM" id="Phobius"/>
    </source>
</evidence>
<accession>A0A7H2BGQ6</accession>
<dbReference type="AlphaFoldDB" id="A0A7H2BGQ6"/>
<protein>
    <submittedName>
        <fullName evidence="3">LssY C-terminal domain-containing protein</fullName>
    </submittedName>
</protein>
<feature type="domain" description="LssY-like C-terminal" evidence="2">
    <location>
        <begin position="92"/>
        <end position="281"/>
    </location>
</feature>
<keyword evidence="1" id="KW-1133">Transmembrane helix</keyword>
<feature type="transmembrane region" description="Helical" evidence="1">
    <location>
        <begin position="65"/>
        <end position="81"/>
    </location>
</feature>
<gene>
    <name evidence="3" type="ORF">IDM49_05355</name>
</gene>
<dbReference type="KEGG" id="rter:IDM49_05355"/>
<name>A0A7H2BGQ6_9MICC</name>
<sequence length="486" mass="54864">MPGYPQYHGDTKEPLTTTHKHLPGVGGRTALNGWIDKAYFGFAGLASIWLAIVTLTTAFNKSWTSVPLILLIWAIAAYMTLPRLHRIMTALYVPAYFIGRTQTGDGLLGDPVNIGIRGESIDVHRAMRKAGWLKAEPVTLASSWRIIINTLRRRPYPTAPVSPLYLFNRKEDFAYQQEVDGSPSKRHHVRFWKTPPEWKLPGGAEVDWVAAATFDRAVGLSLFTLQVTHKIDAETDKERDYVVDTVLFGNKEAYHHVIKDFSAGYHSRNGGGDNIITDGNLPILELDNVITEEMDIPDLSPESEYSHHRRPWELVEQIPLSTVFASAFIIIGALLHFVNGVLRLINEHLFAHVSDLDSLMFAIEHSTQPDEVFDSTLVLSLIGLSVFQIILAIGVLRGRQRSRKIILLILTVSLIFTSILWLRDSLNYTGTFTVYVLMASHVFAMLEYTSDGAVNYTHNITRSRRIQRLKDRARKLVHPYGSRRAR</sequence>